<name>A0A4C2ECU3_9EURY</name>
<dbReference type="Proteomes" id="UP000304382">
    <property type="component" value="Unassembled WGS sequence"/>
</dbReference>
<dbReference type="InterPro" id="IPR013610">
    <property type="entry name" value="ArdC_N"/>
</dbReference>
<accession>A0A4C2ECU3</accession>
<feature type="domain" description="N-terminal" evidence="1">
    <location>
        <begin position="23"/>
        <end position="141"/>
    </location>
</feature>
<sequence>MASDTKTRVTFETTDTRNDEMHRTIEQWAEELVTEVEAAKSSQQFQQWLDVQSQFHDYSYRNTLLIARQCPEATKVAGYRTWQEEFDRQVQDGEQAIWIWAPIIARQCPDCGNSPNYHENTDCEYDETPPEEWSEGPVAFKPVPVFDISQTEGEPLPELETAARGDATDLFPAVTGAADTLGVEVAVVDAAEWDHGAAEGICRSADDEDEGDAEIEIKAQESTAAMAAVLVHEYAHTLLHNGVTEKPEREKREVEAEAVAYVVGRHFGLDMSGSALYLAAWQSDEPEKILDRLDRISRTVTEVIEAIRACQGR</sequence>
<evidence type="ECO:0000259" key="1">
    <source>
        <dbReference type="Pfam" id="PF08401"/>
    </source>
</evidence>
<evidence type="ECO:0000313" key="3">
    <source>
        <dbReference type="Proteomes" id="UP000304382"/>
    </source>
</evidence>
<dbReference type="GO" id="GO:0003697">
    <property type="term" value="F:single-stranded DNA binding"/>
    <property type="evidence" value="ECO:0007669"/>
    <property type="project" value="InterPro"/>
</dbReference>
<proteinExistence type="predicted"/>
<gene>
    <name evidence="2" type="ORF">Harman_00190</name>
</gene>
<comment type="caution">
    <text evidence="2">The sequence shown here is derived from an EMBL/GenBank/DDBJ whole genome shotgun (WGS) entry which is preliminary data.</text>
</comment>
<keyword evidence="3" id="KW-1185">Reference proteome</keyword>
<reference evidence="2 3" key="1">
    <citation type="submission" date="2019-02" db="EMBL/GenBank/DDBJ databases">
        <title>Haloarcula mannanilyticum sp. nov., a mannan degrading haloarchaeon isolated from commercial salt.</title>
        <authorList>
            <person name="Enomoto S."/>
            <person name="Shimane Y."/>
            <person name="Kamekura M."/>
            <person name="Ito T."/>
            <person name="Moriya O."/>
            <person name="Ihara K."/>
            <person name="Takahashi-Ando N."/>
            <person name="Fukushima Y."/>
            <person name="Yoshida Y."/>
            <person name="Usama R."/>
            <person name="Takai K."/>
            <person name="Minegishi H."/>
        </authorList>
    </citation>
    <scope>NUCLEOTIDE SEQUENCE [LARGE SCALE GENOMIC DNA]</scope>
    <source>
        <strain evidence="2 3">MD130-1</strain>
    </source>
</reference>
<evidence type="ECO:0000313" key="2">
    <source>
        <dbReference type="EMBL" id="GCF12084.1"/>
    </source>
</evidence>
<protein>
    <recommendedName>
        <fullName evidence="1">N-terminal domain-containing protein</fullName>
    </recommendedName>
</protein>
<dbReference type="EMBL" id="BIXZ01000001">
    <property type="protein sequence ID" value="GCF12084.1"/>
    <property type="molecule type" value="Genomic_DNA"/>
</dbReference>
<dbReference type="OrthoDB" id="336062at2157"/>
<dbReference type="RefSeq" id="WP_137681808.1">
    <property type="nucleotide sequence ID" value="NZ_BIXZ01000001.1"/>
</dbReference>
<dbReference type="AlphaFoldDB" id="A0A4C2ECU3"/>
<dbReference type="Pfam" id="PF08401">
    <property type="entry name" value="ArdcN"/>
    <property type="match status" value="1"/>
</dbReference>
<organism evidence="2 3">
    <name type="scientific">Haloarcula mannanilytica</name>
    <dbReference type="NCBI Taxonomy" id="2509225"/>
    <lineage>
        <taxon>Archaea</taxon>
        <taxon>Methanobacteriati</taxon>
        <taxon>Methanobacteriota</taxon>
        <taxon>Stenosarchaea group</taxon>
        <taxon>Halobacteria</taxon>
        <taxon>Halobacteriales</taxon>
        <taxon>Haloarculaceae</taxon>
        <taxon>Haloarcula</taxon>
    </lineage>
</organism>